<dbReference type="InterPro" id="IPR051609">
    <property type="entry name" value="NmrA/Isoflavone_reductase-like"/>
</dbReference>
<evidence type="ECO:0000313" key="5">
    <source>
        <dbReference type="RefSeq" id="XP_033455859.1"/>
    </source>
</evidence>
<dbReference type="InterPro" id="IPR008030">
    <property type="entry name" value="NmrA-like"/>
</dbReference>
<dbReference type="OrthoDB" id="5283654at2759"/>
<keyword evidence="1" id="KW-0521">NADP</keyword>
<feature type="non-terminal residue" evidence="5">
    <location>
        <position position="319"/>
    </location>
</feature>
<reference evidence="5" key="1">
    <citation type="submission" date="2020-01" db="EMBL/GenBank/DDBJ databases">
        <authorList>
            <consortium name="DOE Joint Genome Institute"/>
            <person name="Haridas S."/>
            <person name="Albert R."/>
            <person name="Binder M."/>
            <person name="Bloem J."/>
            <person name="Labutti K."/>
            <person name="Salamov A."/>
            <person name="Andreopoulos B."/>
            <person name="Baker S.E."/>
            <person name="Barry K."/>
            <person name="Bills G."/>
            <person name="Bluhm B.H."/>
            <person name="Cannon C."/>
            <person name="Castanera R."/>
            <person name="Culley D.E."/>
            <person name="Daum C."/>
            <person name="Ezra D."/>
            <person name="Gonzalez J.B."/>
            <person name="Henrissat B."/>
            <person name="Kuo A."/>
            <person name="Liang C."/>
            <person name="Lipzen A."/>
            <person name="Lutzoni F."/>
            <person name="Magnuson J."/>
            <person name="Mondo S."/>
            <person name="Nolan M."/>
            <person name="Ohm R."/>
            <person name="Pangilinan J."/>
            <person name="Park H.-J."/>
            <person name="Ramirez L."/>
            <person name="Alfaro M."/>
            <person name="Sun H."/>
            <person name="Tritt A."/>
            <person name="Yoshinaga Y."/>
            <person name="Zwiers L.-H."/>
            <person name="Turgeon B.G."/>
            <person name="Goodwin S.B."/>
            <person name="Spatafora J.W."/>
            <person name="Crous P.W."/>
            <person name="Grigoriev I.V."/>
        </authorList>
    </citation>
    <scope>NUCLEOTIDE SEQUENCE</scope>
    <source>
        <strain evidence="5">CBS 342.82</strain>
    </source>
</reference>
<sequence>TSILLLGATGELGSSVLDSLLAQTDSNPAISITAVLRPPSSTNSTTSTTTLRKLRSLPLHLHHVDAAALPPAALASLFGPYDAVISCLGFSAGPGTQLRIAQAALDARVRRFLPWQFGVDYDAIPAGSGQELFDEQRAVRALLRREAEGKGVRWTIVSTGIFMGFVFEEAFGVSSTDVSDDPARGKVIAVRALGAWHHGLTATSVEDIGRLTASIILDTSLNHQSGIVYLCGETFTYSQLADLIRAKFESSEKKKVEVKRELWTRDFLREELGRSPEDVMRKYRVAFAANRGVSWEKERTYHAQRSIGVMGLEEWMKKN</sequence>
<dbReference type="Gene3D" id="3.40.50.720">
    <property type="entry name" value="NAD(P)-binding Rossmann-like Domain"/>
    <property type="match status" value="1"/>
</dbReference>
<accession>A0A6J3LT50</accession>
<dbReference type="GO" id="GO:0016491">
    <property type="term" value="F:oxidoreductase activity"/>
    <property type="evidence" value="ECO:0007669"/>
    <property type="project" value="UniProtKB-KW"/>
</dbReference>
<protein>
    <submittedName>
        <fullName evidence="5">NAD(P)-binding protein</fullName>
    </submittedName>
</protein>
<dbReference type="PANTHER" id="PTHR47706">
    <property type="entry name" value="NMRA-LIKE FAMILY PROTEIN"/>
    <property type="match status" value="1"/>
</dbReference>
<evidence type="ECO:0000259" key="3">
    <source>
        <dbReference type="Pfam" id="PF05368"/>
    </source>
</evidence>
<dbReference type="GeneID" id="54358022"/>
<dbReference type="Proteomes" id="UP000504637">
    <property type="component" value="Unplaced"/>
</dbReference>
<dbReference type="CDD" id="cd05259">
    <property type="entry name" value="PCBER_SDR_a"/>
    <property type="match status" value="1"/>
</dbReference>
<dbReference type="Pfam" id="PF05368">
    <property type="entry name" value="NmrA"/>
    <property type="match status" value="1"/>
</dbReference>
<evidence type="ECO:0000256" key="1">
    <source>
        <dbReference type="ARBA" id="ARBA00022857"/>
    </source>
</evidence>
<reference evidence="5" key="2">
    <citation type="submission" date="2020-04" db="EMBL/GenBank/DDBJ databases">
        <authorList>
            <consortium name="NCBI Genome Project"/>
        </authorList>
    </citation>
    <scope>NUCLEOTIDE SEQUENCE</scope>
    <source>
        <strain evidence="5">CBS 342.82</strain>
    </source>
</reference>
<organism evidence="5">
    <name type="scientific">Dissoconium aciculare CBS 342.82</name>
    <dbReference type="NCBI Taxonomy" id="1314786"/>
    <lineage>
        <taxon>Eukaryota</taxon>
        <taxon>Fungi</taxon>
        <taxon>Dikarya</taxon>
        <taxon>Ascomycota</taxon>
        <taxon>Pezizomycotina</taxon>
        <taxon>Dothideomycetes</taxon>
        <taxon>Dothideomycetidae</taxon>
        <taxon>Mycosphaerellales</taxon>
        <taxon>Dissoconiaceae</taxon>
        <taxon>Dissoconium</taxon>
    </lineage>
</organism>
<dbReference type="AlphaFoldDB" id="A0A6J3LT50"/>
<evidence type="ECO:0000256" key="2">
    <source>
        <dbReference type="ARBA" id="ARBA00023002"/>
    </source>
</evidence>
<dbReference type="PANTHER" id="PTHR47706:SF6">
    <property type="entry name" value="NMRA-LIKE FAMILY PROTEIN (AFU_ORTHOLOGUE AFUA_6G00280)"/>
    <property type="match status" value="1"/>
</dbReference>
<reference evidence="5" key="3">
    <citation type="submission" date="2025-08" db="UniProtKB">
        <authorList>
            <consortium name="RefSeq"/>
        </authorList>
    </citation>
    <scope>IDENTIFICATION</scope>
    <source>
        <strain evidence="5">CBS 342.82</strain>
    </source>
</reference>
<dbReference type="RefSeq" id="XP_033455859.1">
    <property type="nucleotide sequence ID" value="XM_033600222.1"/>
</dbReference>
<evidence type="ECO:0000313" key="4">
    <source>
        <dbReference type="Proteomes" id="UP000504637"/>
    </source>
</evidence>
<gene>
    <name evidence="5" type="ORF">K489DRAFT_292509</name>
</gene>
<proteinExistence type="predicted"/>
<keyword evidence="4" id="KW-1185">Reference proteome</keyword>
<dbReference type="InterPro" id="IPR036291">
    <property type="entry name" value="NAD(P)-bd_dom_sf"/>
</dbReference>
<keyword evidence="2" id="KW-0560">Oxidoreductase</keyword>
<dbReference type="SUPFAM" id="SSF51735">
    <property type="entry name" value="NAD(P)-binding Rossmann-fold domains"/>
    <property type="match status" value="1"/>
</dbReference>
<feature type="domain" description="NmrA-like" evidence="3">
    <location>
        <begin position="2"/>
        <end position="251"/>
    </location>
</feature>
<dbReference type="Gene3D" id="3.90.25.10">
    <property type="entry name" value="UDP-galactose 4-epimerase, domain 1"/>
    <property type="match status" value="1"/>
</dbReference>
<name>A0A6J3LT50_9PEZI</name>
<feature type="non-terminal residue" evidence="5">
    <location>
        <position position="1"/>
    </location>
</feature>
<dbReference type="InterPro" id="IPR045312">
    <property type="entry name" value="PCBER-like"/>
</dbReference>